<feature type="region of interest" description="Disordered" evidence="1">
    <location>
        <begin position="150"/>
        <end position="201"/>
    </location>
</feature>
<dbReference type="KEGG" id="mnt:21409298"/>
<dbReference type="Pfam" id="PF12776">
    <property type="entry name" value="Myb_DNA-bind_3"/>
    <property type="match status" value="1"/>
</dbReference>
<accession>W9SCN4</accession>
<reference evidence="4" key="1">
    <citation type="submission" date="2013-01" db="EMBL/GenBank/DDBJ databases">
        <title>Draft Genome Sequence of a Mulberry Tree, Morus notabilis C.K. Schneid.</title>
        <authorList>
            <person name="He N."/>
            <person name="Zhao S."/>
        </authorList>
    </citation>
    <scope>NUCLEOTIDE SEQUENCE</scope>
</reference>
<evidence type="ECO:0000313" key="3">
    <source>
        <dbReference type="EMBL" id="EXC35328.1"/>
    </source>
</evidence>
<feature type="compositionally biased region" description="Polar residues" evidence="1">
    <location>
        <begin position="183"/>
        <end position="195"/>
    </location>
</feature>
<dbReference type="EMBL" id="KE346358">
    <property type="protein sequence ID" value="EXC35328.1"/>
    <property type="molecule type" value="Genomic_DNA"/>
</dbReference>
<dbReference type="InterPro" id="IPR045026">
    <property type="entry name" value="LIMYB"/>
</dbReference>
<protein>
    <recommendedName>
        <fullName evidence="2">Myb/SANT-like domain-containing protein</fullName>
    </recommendedName>
</protein>
<organism evidence="3 4">
    <name type="scientific">Morus notabilis</name>
    <dbReference type="NCBI Taxonomy" id="981085"/>
    <lineage>
        <taxon>Eukaryota</taxon>
        <taxon>Viridiplantae</taxon>
        <taxon>Streptophyta</taxon>
        <taxon>Embryophyta</taxon>
        <taxon>Tracheophyta</taxon>
        <taxon>Spermatophyta</taxon>
        <taxon>Magnoliopsida</taxon>
        <taxon>eudicotyledons</taxon>
        <taxon>Gunneridae</taxon>
        <taxon>Pentapetalae</taxon>
        <taxon>rosids</taxon>
        <taxon>fabids</taxon>
        <taxon>Rosales</taxon>
        <taxon>Moraceae</taxon>
        <taxon>Moreae</taxon>
        <taxon>Morus</taxon>
    </lineage>
</organism>
<dbReference type="AlphaFoldDB" id="W9SCN4"/>
<feature type="compositionally biased region" description="Acidic residues" evidence="1">
    <location>
        <begin position="172"/>
        <end position="182"/>
    </location>
</feature>
<evidence type="ECO:0000313" key="4">
    <source>
        <dbReference type="Proteomes" id="UP000030645"/>
    </source>
</evidence>
<keyword evidence="4" id="KW-1185">Reference proteome</keyword>
<feature type="domain" description="Myb/SANT-like" evidence="2">
    <location>
        <begin position="23"/>
        <end position="117"/>
    </location>
</feature>
<evidence type="ECO:0000256" key="1">
    <source>
        <dbReference type="SAM" id="MobiDB-lite"/>
    </source>
</evidence>
<dbReference type="STRING" id="981085.W9SCN4"/>
<name>W9SCN4_9ROSA</name>
<sequence length="291" mass="33088">MASRITRSRGQQAQQQDQQSRARWTTYLTKILASLMVEQVYRGNRKNNSFGKKAWKSMCDEFYRRTGLQWDKEQLKNRYAVLRRQCVMVKSLLDRDDFSFDETTGTIRAKDEAWAAYIREHPDADALKTSGCPIYKELCTIFSESATNGRHEQSGEFVEGNPSSSMPQESSSESEEIDDLDQQDTVQPATPSTTGVRKKGRRGIDGAIADAISEMAAASRMKTSAIQRWNARYSISKCIQELDAMQGVDEQLYFAAVDLFNKAIARETFLSLKPDKRLTWLRGKCVAYPMP</sequence>
<dbReference type="PANTHER" id="PTHR47584:SF9">
    <property type="entry name" value="L10-INTERACTING MYB DOMAIN-CONTAINING PROTEIN-LIKE"/>
    <property type="match status" value="1"/>
</dbReference>
<proteinExistence type="predicted"/>
<dbReference type="Proteomes" id="UP000030645">
    <property type="component" value="Unassembled WGS sequence"/>
</dbReference>
<dbReference type="PANTHER" id="PTHR47584">
    <property type="match status" value="1"/>
</dbReference>
<gene>
    <name evidence="3" type="ORF">L484_026652</name>
</gene>
<dbReference type="eggNOG" id="ENOG502QT6E">
    <property type="taxonomic scope" value="Eukaryota"/>
</dbReference>
<dbReference type="OrthoDB" id="76215at2759"/>
<dbReference type="InterPro" id="IPR024752">
    <property type="entry name" value="Myb/SANT-like_dom"/>
</dbReference>
<evidence type="ECO:0000259" key="2">
    <source>
        <dbReference type="Pfam" id="PF12776"/>
    </source>
</evidence>